<keyword evidence="1" id="KW-0472">Membrane</keyword>
<gene>
    <name evidence="2" type="ORF">FWILDA_LOCUS5175</name>
</gene>
<name>A0A9W4SJG0_9GLOM</name>
<dbReference type="OrthoDB" id="5584028at2759"/>
<dbReference type="EMBL" id="CAMKVN010000839">
    <property type="protein sequence ID" value="CAI2171628.1"/>
    <property type="molecule type" value="Genomic_DNA"/>
</dbReference>
<keyword evidence="1" id="KW-1133">Transmembrane helix</keyword>
<dbReference type="Proteomes" id="UP001153678">
    <property type="component" value="Unassembled WGS sequence"/>
</dbReference>
<organism evidence="2 3">
    <name type="scientific">Funneliformis geosporum</name>
    <dbReference type="NCBI Taxonomy" id="1117311"/>
    <lineage>
        <taxon>Eukaryota</taxon>
        <taxon>Fungi</taxon>
        <taxon>Fungi incertae sedis</taxon>
        <taxon>Mucoromycota</taxon>
        <taxon>Glomeromycotina</taxon>
        <taxon>Glomeromycetes</taxon>
        <taxon>Glomerales</taxon>
        <taxon>Glomeraceae</taxon>
        <taxon>Funneliformis</taxon>
    </lineage>
</organism>
<reference evidence="2" key="1">
    <citation type="submission" date="2022-08" db="EMBL/GenBank/DDBJ databases">
        <authorList>
            <person name="Kallberg Y."/>
            <person name="Tangrot J."/>
            <person name="Rosling A."/>
        </authorList>
    </citation>
    <scope>NUCLEOTIDE SEQUENCE</scope>
    <source>
        <strain evidence="2">Wild A</strain>
    </source>
</reference>
<dbReference type="PANTHER" id="PTHR37852:SF1">
    <property type="entry name" value="HIG1 DOMAIN-CONTAINING PROTEIN"/>
    <property type="match status" value="1"/>
</dbReference>
<evidence type="ECO:0000256" key="1">
    <source>
        <dbReference type="SAM" id="Phobius"/>
    </source>
</evidence>
<accession>A0A9W4SJG0</accession>
<dbReference type="PANTHER" id="PTHR37852">
    <property type="entry name" value="YALI0B21208P"/>
    <property type="match status" value="1"/>
</dbReference>
<keyword evidence="3" id="KW-1185">Reference proteome</keyword>
<dbReference type="AlphaFoldDB" id="A0A9W4SJG0"/>
<proteinExistence type="predicted"/>
<dbReference type="Pfam" id="PF02466">
    <property type="entry name" value="Tim17"/>
    <property type="match status" value="1"/>
</dbReference>
<evidence type="ECO:0000313" key="3">
    <source>
        <dbReference type="Proteomes" id="UP001153678"/>
    </source>
</evidence>
<keyword evidence="1" id="KW-0812">Transmembrane</keyword>
<sequence>MTTSSIPSYTLRANLTPYQKITTTCIIGGIWGFMSGSRQGAKRSSLQYLAEHAHVLPKTKEQWYFYHKQKNYKVTLGAIRTGLPYSAKMGALCFLYSGLETTFDFIRKENDFINSFIAGFMSGAIVSGIYRLPKQSTRYAIMIGAGVGLMTGGLQDIIRYKQGQRIWYLEGNKFSN</sequence>
<feature type="transmembrane region" description="Helical" evidence="1">
    <location>
        <begin position="139"/>
        <end position="158"/>
    </location>
</feature>
<protein>
    <submittedName>
        <fullName evidence="2">4842_t:CDS:1</fullName>
    </submittedName>
</protein>
<evidence type="ECO:0000313" key="2">
    <source>
        <dbReference type="EMBL" id="CAI2171628.1"/>
    </source>
</evidence>
<feature type="transmembrane region" description="Helical" evidence="1">
    <location>
        <begin position="112"/>
        <end position="133"/>
    </location>
</feature>
<comment type="caution">
    <text evidence="2">The sequence shown here is derived from an EMBL/GenBank/DDBJ whole genome shotgun (WGS) entry which is preliminary data.</text>
</comment>